<dbReference type="Pfam" id="PF00078">
    <property type="entry name" value="RVT_1"/>
    <property type="match status" value="1"/>
</dbReference>
<sequence>MVSVVINCKSSRKIKTVLKAPLSPERITELNCIYLNATSLENKLDELKVVTSLYGPKIVEVSETWFKNNSIVNIPGYNIYRYDRTGDRRGGGVCLYIKNSIDSYELVDTDFSIDKIKQVWAVVYFGQDKYLVGCLYRPNYFVDMVDFDNIFKIARRYVDVNAFKDVLIMGDFNFPAIKWSNGSIASISNDSGIEHKFYKTLSDTFLYQHINIPTFYLANGSTSNILDLIFTAESGSIYAVNPSFVLGDINKGHQIIYFKFVLKKNVSRLACSNLKFLHSKAKFDKISDFMSYTNWVKLYENKIVQDMYNELIYYTTEACNLFVPTIDILRTKSLATPWNNNEIKQLIRRKRNLRYINCAHRWNDVKLTKEYKHLCKLVKTEIYNARLLFEKNLVLTSKLNPKLLYKYLNSTNSIKDSIKAMRMPDGDLSHEPNKIVNCLNKHFQDVFTIEEKGDLPPFYLELNNVIKFEEIEPDDISFEESLKTSQLPIQFKSANVTPIYKKGDKTVASNYHSISLTSIPCKILESIIKERIEKHLNENNLLTIQQHGFAKGKSCTTNLLETLDFISLCNSDGIPVDVVMLDFAKAFDSVPHKRLFAKLNAYGINGIVLKWIEAFLNNRRQRIVLGEVASEWVEIFSGVPQGSVIGPLMFIIYINGLPSKLMDKCKLFAEDTKILSKVLSDECTSSLQRDLNTSFKWTEDWLLKFNVDKCVVMHYGVNNKKNPLYINGIKLPESNSVKDLGVIFSKNLKWKDQVIAPTNNANRMLGRIKKSFARWDCHLLKLLYVTFIRPFLEFSVPVWSPYQKSDCKVIEQIQRRATKLIHRSLF</sequence>
<dbReference type="Pfam" id="PF03372">
    <property type="entry name" value="Exo_endo_phos"/>
    <property type="match status" value="1"/>
</dbReference>
<gene>
    <name evidence="3" type="primary">LOC136081141</name>
</gene>
<dbReference type="InterPro" id="IPR000477">
    <property type="entry name" value="RT_dom"/>
</dbReference>
<organism evidence="2 3">
    <name type="scientific">Hydra vulgaris</name>
    <name type="common">Hydra</name>
    <name type="synonym">Hydra attenuata</name>
    <dbReference type="NCBI Taxonomy" id="6087"/>
    <lineage>
        <taxon>Eukaryota</taxon>
        <taxon>Metazoa</taxon>
        <taxon>Cnidaria</taxon>
        <taxon>Hydrozoa</taxon>
        <taxon>Hydroidolina</taxon>
        <taxon>Anthoathecata</taxon>
        <taxon>Aplanulata</taxon>
        <taxon>Hydridae</taxon>
        <taxon>Hydra</taxon>
    </lineage>
</organism>
<evidence type="ECO:0000313" key="3">
    <source>
        <dbReference type="RefSeq" id="XP_065654506.1"/>
    </source>
</evidence>
<dbReference type="InterPro" id="IPR005135">
    <property type="entry name" value="Endo/exonuclease/phosphatase"/>
</dbReference>
<keyword evidence="2" id="KW-1185">Reference proteome</keyword>
<feature type="domain" description="Reverse transcriptase" evidence="1">
    <location>
        <begin position="480"/>
        <end position="731"/>
    </location>
</feature>
<evidence type="ECO:0000313" key="2">
    <source>
        <dbReference type="Proteomes" id="UP001652625"/>
    </source>
</evidence>
<accession>A0ABM4BZ31</accession>
<dbReference type="PROSITE" id="PS50878">
    <property type="entry name" value="RT_POL"/>
    <property type="match status" value="1"/>
</dbReference>
<proteinExistence type="predicted"/>
<dbReference type="RefSeq" id="XP_065654506.1">
    <property type="nucleotide sequence ID" value="XM_065798434.1"/>
</dbReference>
<dbReference type="PANTHER" id="PTHR33332">
    <property type="entry name" value="REVERSE TRANSCRIPTASE DOMAIN-CONTAINING PROTEIN"/>
    <property type="match status" value="1"/>
</dbReference>
<reference evidence="3" key="1">
    <citation type="submission" date="2025-08" db="UniProtKB">
        <authorList>
            <consortium name="RefSeq"/>
        </authorList>
    </citation>
    <scope>IDENTIFICATION</scope>
</reference>
<name>A0ABM4BZ31_HYDVU</name>
<dbReference type="Proteomes" id="UP001652625">
    <property type="component" value="Chromosome 06"/>
</dbReference>
<dbReference type="InterPro" id="IPR036691">
    <property type="entry name" value="Endo/exonu/phosph_ase_sf"/>
</dbReference>
<dbReference type="SUPFAM" id="SSF56219">
    <property type="entry name" value="DNase I-like"/>
    <property type="match status" value="1"/>
</dbReference>
<dbReference type="GeneID" id="136081141"/>
<evidence type="ECO:0000259" key="1">
    <source>
        <dbReference type="PROSITE" id="PS50878"/>
    </source>
</evidence>
<protein>
    <submittedName>
        <fullName evidence="3">Uncharacterized protein LOC136081141</fullName>
    </submittedName>
</protein>
<dbReference type="CDD" id="cd01650">
    <property type="entry name" value="RT_nLTR_like"/>
    <property type="match status" value="1"/>
</dbReference>
<dbReference type="Gene3D" id="3.60.10.10">
    <property type="entry name" value="Endonuclease/exonuclease/phosphatase"/>
    <property type="match status" value="1"/>
</dbReference>